<dbReference type="SUPFAM" id="SSF54980">
    <property type="entry name" value="EF-G C-terminal domain-like"/>
    <property type="match status" value="1"/>
</dbReference>
<reference evidence="4 5" key="1">
    <citation type="journal article" date="2015" name="Genome Announc.">
        <title>Expanding the biotechnology potential of lactobacilli through comparative genomics of 213 strains and associated genera.</title>
        <authorList>
            <person name="Sun Z."/>
            <person name="Harris H.M."/>
            <person name="McCann A."/>
            <person name="Guo C."/>
            <person name="Argimon S."/>
            <person name="Zhang W."/>
            <person name="Yang X."/>
            <person name="Jeffery I.B."/>
            <person name="Cooney J.C."/>
            <person name="Kagawa T.F."/>
            <person name="Liu W."/>
            <person name="Song Y."/>
            <person name="Salvetti E."/>
            <person name="Wrobel A."/>
            <person name="Rasinkangas P."/>
            <person name="Parkhill J."/>
            <person name="Rea M.C."/>
            <person name="O'Sullivan O."/>
            <person name="Ritari J."/>
            <person name="Douillard F.P."/>
            <person name="Paul Ross R."/>
            <person name="Yang R."/>
            <person name="Briner A.E."/>
            <person name="Felis G.E."/>
            <person name="de Vos W.M."/>
            <person name="Barrangou R."/>
            <person name="Klaenhammer T.R."/>
            <person name="Caufield P.W."/>
            <person name="Cui Y."/>
            <person name="Zhang H."/>
            <person name="O'Toole P.W."/>
        </authorList>
    </citation>
    <scope>NUCLEOTIDE SEQUENCE [LARGE SCALE GENOMIC DNA]</scope>
    <source>
        <strain evidence="4 5">DSM 20001</strain>
    </source>
</reference>
<dbReference type="InterPro" id="IPR020568">
    <property type="entry name" value="Ribosomal_Su5_D2-typ_SF"/>
</dbReference>
<dbReference type="Gene3D" id="3.30.230.30">
    <property type="entry name" value="Impact, N-terminal domain"/>
    <property type="match status" value="1"/>
</dbReference>
<dbReference type="NCBIfam" id="TIGR00257">
    <property type="entry name" value="IMPACT_YIGZ"/>
    <property type="match status" value="1"/>
</dbReference>
<comment type="caution">
    <text evidence="4">The sequence shown here is derived from an EMBL/GenBank/DDBJ whole genome shotgun (WGS) entry which is preliminary data.</text>
</comment>
<dbReference type="Pfam" id="PF09186">
    <property type="entry name" value="DUF1949"/>
    <property type="match status" value="1"/>
</dbReference>
<dbReference type="PATRIC" id="fig|913848.6.peg.592"/>
<evidence type="ECO:0000259" key="3">
    <source>
        <dbReference type="Pfam" id="PF09186"/>
    </source>
</evidence>
<dbReference type="EMBL" id="AZCN01000016">
    <property type="protein sequence ID" value="KRK18391.1"/>
    <property type="molecule type" value="Genomic_DNA"/>
</dbReference>
<dbReference type="GO" id="GO:0006446">
    <property type="term" value="P:regulation of translational initiation"/>
    <property type="evidence" value="ECO:0007669"/>
    <property type="project" value="TreeGrafter"/>
</dbReference>
<dbReference type="InterPro" id="IPR015796">
    <property type="entry name" value="Impact_YigZ-like"/>
</dbReference>
<accession>A0A0R1FHW2</accession>
<evidence type="ECO:0008006" key="6">
    <source>
        <dbReference type="Google" id="ProtNLM"/>
    </source>
</evidence>
<dbReference type="Pfam" id="PF01205">
    <property type="entry name" value="Impact_N"/>
    <property type="match status" value="1"/>
</dbReference>
<evidence type="ECO:0000313" key="5">
    <source>
        <dbReference type="Proteomes" id="UP000051181"/>
    </source>
</evidence>
<dbReference type="PANTHER" id="PTHR16301">
    <property type="entry name" value="IMPACT-RELATED"/>
    <property type="match status" value="1"/>
</dbReference>
<protein>
    <recommendedName>
        <fullName evidence="6">YigZ family protein</fullName>
    </recommendedName>
</protein>
<organism evidence="4 5">
    <name type="scientific">Loigolactobacillus coryniformis subsp. coryniformis KCTC 3167 = DSM 20001</name>
    <dbReference type="NCBI Taxonomy" id="913848"/>
    <lineage>
        <taxon>Bacteria</taxon>
        <taxon>Bacillati</taxon>
        <taxon>Bacillota</taxon>
        <taxon>Bacilli</taxon>
        <taxon>Lactobacillales</taxon>
        <taxon>Lactobacillaceae</taxon>
        <taxon>Loigolactobacillus</taxon>
    </lineage>
</organism>
<feature type="domain" description="UPF0029" evidence="3">
    <location>
        <begin position="143"/>
        <end position="198"/>
    </location>
</feature>
<dbReference type="SUPFAM" id="SSF54211">
    <property type="entry name" value="Ribosomal protein S5 domain 2-like"/>
    <property type="match status" value="1"/>
</dbReference>
<dbReference type="eggNOG" id="COG1739">
    <property type="taxonomic scope" value="Bacteria"/>
</dbReference>
<gene>
    <name evidence="4" type="ORF">FD22_GL000577</name>
</gene>
<comment type="similarity">
    <text evidence="1">Belongs to the IMPACT family.</text>
</comment>
<dbReference type="InterPro" id="IPR035647">
    <property type="entry name" value="EFG_III/V"/>
</dbReference>
<sequence>MFCLLTHYITLKSDGEHEIEIKKSRFICQLARVDNEAAAQAFIAACKKKHYKANHNCSAYVIGEQDEHQHAHDDGEPAGTAGVPMLEVLRRQHLKNVVAVTTRYFGGTKLGAGGLIRAYSNSVSQAIDVIGLVEGRLQQALAITIGYPQIGALEHYLTQHAITITDTSYLANVTFTAMVDDNELVAVKDTIVELLNGQVTFELGAQQFFETPLKNTTDHN</sequence>
<dbReference type="InterPro" id="IPR001498">
    <property type="entry name" value="Impact_N"/>
</dbReference>
<dbReference type="GO" id="GO:0005737">
    <property type="term" value="C:cytoplasm"/>
    <property type="evidence" value="ECO:0007669"/>
    <property type="project" value="TreeGrafter"/>
</dbReference>
<evidence type="ECO:0000313" key="4">
    <source>
        <dbReference type="EMBL" id="KRK18391.1"/>
    </source>
</evidence>
<dbReference type="Proteomes" id="UP000051181">
    <property type="component" value="Unassembled WGS sequence"/>
</dbReference>
<dbReference type="PANTHER" id="PTHR16301:SF20">
    <property type="entry name" value="IMPACT FAMILY MEMBER YIGZ"/>
    <property type="match status" value="1"/>
</dbReference>
<dbReference type="InterPro" id="IPR023582">
    <property type="entry name" value="Impact"/>
</dbReference>
<evidence type="ECO:0000256" key="1">
    <source>
        <dbReference type="ARBA" id="ARBA00007665"/>
    </source>
</evidence>
<evidence type="ECO:0000259" key="2">
    <source>
        <dbReference type="Pfam" id="PF01205"/>
    </source>
</evidence>
<dbReference type="AlphaFoldDB" id="A0A0R1FHW2"/>
<dbReference type="InterPro" id="IPR015269">
    <property type="entry name" value="UPF0029_Impact_C"/>
</dbReference>
<dbReference type="InterPro" id="IPR036956">
    <property type="entry name" value="Impact_N_sf"/>
</dbReference>
<feature type="domain" description="Impact N-terminal" evidence="2">
    <location>
        <begin position="22"/>
        <end position="127"/>
    </location>
</feature>
<dbReference type="Gene3D" id="3.30.70.240">
    <property type="match status" value="1"/>
</dbReference>
<proteinExistence type="inferred from homology"/>
<name>A0A0R1FHW2_9LACO</name>